<evidence type="ECO:0000313" key="3">
    <source>
        <dbReference type="EMBL" id="KAB7889425.1"/>
    </source>
</evidence>
<sequence length="153" mass="17974">MNTIFKIIAYIISTPFFITWLLFCGILALLGAFLPKKDILINLKQVKQKETICKVLNNKGLISDEEYRFETNEVAILYDELTFKGYLFILKPIIIMLKYTNFLDVFISYLAFKWMEIHQYKKQHKKEAKTFFSLLSNTSVAIAQATGNFLYRF</sequence>
<gene>
    <name evidence="3" type="ORF">GBG18_11000</name>
    <name evidence="2" type="ORF">GBG19_12035</name>
</gene>
<reference evidence="4 5" key="1">
    <citation type="submission" date="2019-10" db="EMBL/GenBank/DDBJ databases">
        <title>Poseidonibacter ostreae sp. nov., isolated from the gut of the Ostrea denselamellosa.</title>
        <authorList>
            <person name="Choi A."/>
        </authorList>
    </citation>
    <scope>NUCLEOTIDE SEQUENCE [LARGE SCALE GENOMIC DNA]</scope>
    <source>
        <strain evidence="2 5">SJOD-M-33</strain>
        <strain evidence="3 4">SJOD-M-5</strain>
    </source>
</reference>
<dbReference type="Proteomes" id="UP000461010">
    <property type="component" value="Unassembled WGS sequence"/>
</dbReference>
<evidence type="ECO:0000313" key="2">
    <source>
        <dbReference type="EMBL" id="KAB7886591.1"/>
    </source>
</evidence>
<evidence type="ECO:0000256" key="1">
    <source>
        <dbReference type="SAM" id="Phobius"/>
    </source>
</evidence>
<comment type="caution">
    <text evidence="2">The sequence shown here is derived from an EMBL/GenBank/DDBJ whole genome shotgun (WGS) entry which is preliminary data.</text>
</comment>
<name>A0A6L4WRX6_9BACT</name>
<dbReference type="RefSeq" id="WP_152191071.1">
    <property type="nucleotide sequence ID" value="NZ_WFKI01000023.1"/>
</dbReference>
<dbReference type="Proteomes" id="UP000472839">
    <property type="component" value="Unassembled WGS sequence"/>
</dbReference>
<organism evidence="2 5">
    <name type="scientific">Poseidonibacter ostreae</name>
    <dbReference type="NCBI Taxonomy" id="2654171"/>
    <lineage>
        <taxon>Bacteria</taxon>
        <taxon>Pseudomonadati</taxon>
        <taxon>Campylobacterota</taxon>
        <taxon>Epsilonproteobacteria</taxon>
        <taxon>Campylobacterales</taxon>
        <taxon>Arcobacteraceae</taxon>
        <taxon>Poseidonibacter</taxon>
    </lineage>
</organism>
<feature type="transmembrane region" description="Helical" evidence="1">
    <location>
        <begin position="7"/>
        <end position="34"/>
    </location>
</feature>
<dbReference type="EMBL" id="WFKJ01000035">
    <property type="protein sequence ID" value="KAB7889425.1"/>
    <property type="molecule type" value="Genomic_DNA"/>
</dbReference>
<feature type="transmembrane region" description="Helical" evidence="1">
    <location>
        <begin position="86"/>
        <end position="110"/>
    </location>
</feature>
<keyword evidence="1" id="KW-0812">Transmembrane</keyword>
<proteinExistence type="predicted"/>
<feature type="transmembrane region" description="Helical" evidence="1">
    <location>
        <begin position="131"/>
        <end position="151"/>
    </location>
</feature>
<evidence type="ECO:0000313" key="5">
    <source>
        <dbReference type="Proteomes" id="UP000472839"/>
    </source>
</evidence>
<dbReference type="EMBL" id="WFKK01000040">
    <property type="protein sequence ID" value="KAB7886591.1"/>
    <property type="molecule type" value="Genomic_DNA"/>
</dbReference>
<keyword evidence="4" id="KW-1185">Reference proteome</keyword>
<evidence type="ECO:0000313" key="4">
    <source>
        <dbReference type="Proteomes" id="UP000461010"/>
    </source>
</evidence>
<keyword evidence="1" id="KW-0472">Membrane</keyword>
<protein>
    <submittedName>
        <fullName evidence="2">Uncharacterized protein</fullName>
    </submittedName>
</protein>
<accession>A0A6L4WRX6</accession>
<keyword evidence="1" id="KW-1133">Transmembrane helix</keyword>
<dbReference type="AlphaFoldDB" id="A0A6L4WRX6"/>